<keyword evidence="1" id="KW-1133">Transmembrane helix</keyword>
<evidence type="ECO:0000256" key="1">
    <source>
        <dbReference type="SAM" id="Phobius"/>
    </source>
</evidence>
<name>A0A2W7IIY7_9FLAO</name>
<feature type="transmembrane region" description="Helical" evidence="1">
    <location>
        <begin position="105"/>
        <end position="126"/>
    </location>
</feature>
<evidence type="ECO:0000313" key="3">
    <source>
        <dbReference type="EMBL" id="PZW37939.1"/>
    </source>
</evidence>
<evidence type="ECO:0000313" key="4">
    <source>
        <dbReference type="Proteomes" id="UP000249542"/>
    </source>
</evidence>
<feature type="transmembrane region" description="Helical" evidence="1">
    <location>
        <begin position="159"/>
        <end position="177"/>
    </location>
</feature>
<dbReference type="PANTHER" id="PTHR14969">
    <property type="entry name" value="SPHINGOSINE-1-PHOSPHATE PHOSPHOHYDROLASE"/>
    <property type="match status" value="1"/>
</dbReference>
<organism evidence="3 4">
    <name type="scientific">Mesonia algae</name>
    <dbReference type="NCBI Taxonomy" id="213248"/>
    <lineage>
        <taxon>Bacteria</taxon>
        <taxon>Pseudomonadati</taxon>
        <taxon>Bacteroidota</taxon>
        <taxon>Flavobacteriia</taxon>
        <taxon>Flavobacteriales</taxon>
        <taxon>Flavobacteriaceae</taxon>
        <taxon>Mesonia</taxon>
    </lineage>
</organism>
<sequence>MDELMQLDEELFIFLNNLGTTTWDGFWLFITDKLASIPLYAVLLYLLYKSYGLKPTLVILVLVAGMITCTDQLANVFKHGFQRPRPCQEDFIEQARYIAVRCGRYGYFSAHAASSTALAIFIGLLLKRFYKYIFAFMLIWALVVSYSRIYVGVHYPGDVLTGIVIGTLIGVIFYQLFKFINYKYFKTQNPTV</sequence>
<dbReference type="EMBL" id="QKYV01000009">
    <property type="protein sequence ID" value="PZW37939.1"/>
    <property type="molecule type" value="Genomic_DNA"/>
</dbReference>
<reference evidence="3 4" key="1">
    <citation type="submission" date="2018-06" db="EMBL/GenBank/DDBJ databases">
        <title>Genomic Encyclopedia of Archaeal and Bacterial Type Strains, Phase II (KMG-II): from individual species to whole genera.</title>
        <authorList>
            <person name="Goeker M."/>
        </authorList>
    </citation>
    <scope>NUCLEOTIDE SEQUENCE [LARGE SCALE GENOMIC DNA]</scope>
    <source>
        <strain evidence="3 4">DSM 15361</strain>
    </source>
</reference>
<dbReference type="PANTHER" id="PTHR14969:SF13">
    <property type="entry name" value="AT30094P"/>
    <property type="match status" value="1"/>
</dbReference>
<keyword evidence="4" id="KW-1185">Reference proteome</keyword>
<dbReference type="InterPro" id="IPR036938">
    <property type="entry name" value="PAP2/HPO_sf"/>
</dbReference>
<dbReference type="Proteomes" id="UP000249542">
    <property type="component" value="Unassembled WGS sequence"/>
</dbReference>
<feature type="transmembrane region" description="Helical" evidence="1">
    <location>
        <begin position="26"/>
        <end position="48"/>
    </location>
</feature>
<dbReference type="SMART" id="SM00014">
    <property type="entry name" value="acidPPc"/>
    <property type="match status" value="1"/>
</dbReference>
<feature type="transmembrane region" description="Helical" evidence="1">
    <location>
        <begin position="133"/>
        <end position="153"/>
    </location>
</feature>
<feature type="transmembrane region" description="Helical" evidence="1">
    <location>
        <begin position="55"/>
        <end position="74"/>
    </location>
</feature>
<dbReference type="Gene3D" id="1.20.144.10">
    <property type="entry name" value="Phosphatidic acid phosphatase type 2/haloperoxidase"/>
    <property type="match status" value="1"/>
</dbReference>
<feature type="domain" description="Phosphatidic acid phosphatase type 2/haloperoxidase" evidence="2">
    <location>
        <begin position="59"/>
        <end position="174"/>
    </location>
</feature>
<dbReference type="CDD" id="cd03395">
    <property type="entry name" value="PAP2_like_4"/>
    <property type="match status" value="1"/>
</dbReference>
<keyword evidence="1" id="KW-0472">Membrane</keyword>
<dbReference type="AlphaFoldDB" id="A0A2W7IIY7"/>
<dbReference type="InterPro" id="IPR000326">
    <property type="entry name" value="PAP2/HPO"/>
</dbReference>
<evidence type="ECO:0000259" key="2">
    <source>
        <dbReference type="SMART" id="SM00014"/>
    </source>
</evidence>
<keyword evidence="1" id="KW-0812">Transmembrane</keyword>
<dbReference type="Pfam" id="PF01569">
    <property type="entry name" value="PAP2"/>
    <property type="match status" value="1"/>
</dbReference>
<gene>
    <name evidence="3" type="ORF">LX95_02731</name>
</gene>
<dbReference type="RefSeq" id="WP_111541995.1">
    <property type="nucleotide sequence ID" value="NZ_QKYV01000009.1"/>
</dbReference>
<accession>A0A2W7IIY7</accession>
<comment type="caution">
    <text evidence="3">The sequence shown here is derived from an EMBL/GenBank/DDBJ whole genome shotgun (WGS) entry which is preliminary data.</text>
</comment>
<protein>
    <submittedName>
        <fullName evidence="3">Undecaprenyl-diphosphatase</fullName>
    </submittedName>
</protein>
<dbReference type="SUPFAM" id="SSF48317">
    <property type="entry name" value="Acid phosphatase/Vanadium-dependent haloperoxidase"/>
    <property type="match status" value="1"/>
</dbReference>
<proteinExistence type="predicted"/>